<evidence type="ECO:0000256" key="4">
    <source>
        <dbReference type="ARBA" id="ARBA00022679"/>
    </source>
</evidence>
<keyword evidence="5 7" id="KW-0472">Membrane</keyword>
<keyword evidence="3" id="KW-0997">Cell inner membrane</keyword>
<evidence type="ECO:0000256" key="5">
    <source>
        <dbReference type="ARBA" id="ARBA00023136"/>
    </source>
</evidence>
<gene>
    <name evidence="8" type="ORF">EDD80_109116</name>
</gene>
<keyword evidence="4 8" id="KW-0808">Transferase</keyword>
<evidence type="ECO:0000313" key="8">
    <source>
        <dbReference type="EMBL" id="TCS86087.1"/>
    </source>
</evidence>
<keyword evidence="6" id="KW-0012">Acyltransferase</keyword>
<evidence type="ECO:0000256" key="1">
    <source>
        <dbReference type="ARBA" id="ARBA00004533"/>
    </source>
</evidence>
<keyword evidence="2" id="KW-1003">Cell membrane</keyword>
<keyword evidence="9" id="KW-1185">Reference proteome</keyword>
<comment type="caution">
    <text evidence="8">The sequence shown here is derived from an EMBL/GenBank/DDBJ whole genome shotgun (WGS) entry which is preliminary data.</text>
</comment>
<organism evidence="8 9">
    <name type="scientific">Anseongella ginsenosidimutans</name>
    <dbReference type="NCBI Taxonomy" id="496056"/>
    <lineage>
        <taxon>Bacteria</taxon>
        <taxon>Pseudomonadati</taxon>
        <taxon>Bacteroidota</taxon>
        <taxon>Sphingobacteriia</taxon>
        <taxon>Sphingobacteriales</taxon>
        <taxon>Sphingobacteriaceae</taxon>
        <taxon>Anseongella</taxon>
    </lineage>
</organism>
<evidence type="ECO:0000256" key="2">
    <source>
        <dbReference type="ARBA" id="ARBA00022475"/>
    </source>
</evidence>
<dbReference type="GO" id="GO:0016746">
    <property type="term" value="F:acyltransferase activity"/>
    <property type="evidence" value="ECO:0007669"/>
    <property type="project" value="UniProtKB-KW"/>
</dbReference>
<dbReference type="PIRSF" id="PIRSF026649">
    <property type="entry name" value="MsbB"/>
    <property type="match status" value="1"/>
</dbReference>
<dbReference type="PANTHER" id="PTHR30606:SF10">
    <property type="entry name" value="PHOSPHATIDYLINOSITOL MANNOSIDE ACYLTRANSFERASE"/>
    <property type="match status" value="1"/>
</dbReference>
<keyword evidence="7" id="KW-1133">Transmembrane helix</keyword>
<feature type="transmembrane region" description="Helical" evidence="7">
    <location>
        <begin position="12"/>
        <end position="36"/>
    </location>
</feature>
<dbReference type="InterPro" id="IPR004960">
    <property type="entry name" value="LipA_acyltrans"/>
</dbReference>
<dbReference type="OrthoDB" id="9801955at2"/>
<dbReference type="EMBL" id="SMAD01000009">
    <property type="protein sequence ID" value="TCS86087.1"/>
    <property type="molecule type" value="Genomic_DNA"/>
</dbReference>
<dbReference type="PANTHER" id="PTHR30606">
    <property type="entry name" value="LIPID A BIOSYNTHESIS LAUROYL ACYLTRANSFERASE"/>
    <property type="match status" value="1"/>
</dbReference>
<reference evidence="8 9" key="1">
    <citation type="submission" date="2019-03" db="EMBL/GenBank/DDBJ databases">
        <title>Genomic Encyclopedia of Type Strains, Phase IV (KMG-IV): sequencing the most valuable type-strain genomes for metagenomic binning, comparative biology and taxonomic classification.</title>
        <authorList>
            <person name="Goeker M."/>
        </authorList>
    </citation>
    <scope>NUCLEOTIDE SEQUENCE [LARGE SCALE GENOMIC DNA]</scope>
    <source>
        <strain evidence="8 9">DSM 21100</strain>
    </source>
</reference>
<dbReference type="GO" id="GO:0005886">
    <property type="term" value="C:plasma membrane"/>
    <property type="evidence" value="ECO:0007669"/>
    <property type="project" value="UniProtKB-SubCell"/>
</dbReference>
<evidence type="ECO:0000313" key="9">
    <source>
        <dbReference type="Proteomes" id="UP000295807"/>
    </source>
</evidence>
<dbReference type="GO" id="GO:0009247">
    <property type="term" value="P:glycolipid biosynthetic process"/>
    <property type="evidence" value="ECO:0007669"/>
    <property type="project" value="UniProtKB-ARBA"/>
</dbReference>
<dbReference type="Pfam" id="PF03279">
    <property type="entry name" value="Lip_A_acyltrans"/>
    <property type="match status" value="1"/>
</dbReference>
<evidence type="ECO:0000256" key="3">
    <source>
        <dbReference type="ARBA" id="ARBA00022519"/>
    </source>
</evidence>
<accession>A0A4R3KP52</accession>
<evidence type="ECO:0000256" key="6">
    <source>
        <dbReference type="ARBA" id="ARBA00023315"/>
    </source>
</evidence>
<dbReference type="AlphaFoldDB" id="A0A4R3KP52"/>
<protein>
    <submittedName>
        <fullName evidence="8">KDO2-lipid IV(A) lauroyltransferase</fullName>
    </submittedName>
</protein>
<comment type="subcellular location">
    <subcellularLocation>
        <location evidence="1">Cell inner membrane</location>
    </subcellularLocation>
</comment>
<dbReference type="CDD" id="cd07984">
    <property type="entry name" value="LPLAT_LABLAT-like"/>
    <property type="match status" value="1"/>
</dbReference>
<dbReference type="Proteomes" id="UP000295807">
    <property type="component" value="Unassembled WGS sequence"/>
</dbReference>
<sequence length="290" mass="34106">MKRLSYYLAFPFLYGISLLPFPLFYLLSDFFCFLLYRVAGYRKKVVMENLRNSFPEKSEEERKRIAARFYRNLADIMLETVKMLTISPESLKKRFQMTNLEFAEKYYAQGRSIAIAVGHFGNWEWACLSQGMASSHPSIVIYKPLSNPWFDRLFFRMRSRTGAVLVSMKQTLRTLVSYRGQSYMAVFAADQTPVQQDAVYWTPFLNQDTAVFLGIEKIAKMNNSVVMFCDMKRVGRGRYTVTYKLLFEDPKATSEYEITKAHVTALEKCIRESPEDWLWSHRRWKVKRTS</sequence>
<keyword evidence="7" id="KW-0812">Transmembrane</keyword>
<proteinExistence type="predicted"/>
<evidence type="ECO:0000256" key="7">
    <source>
        <dbReference type="SAM" id="Phobius"/>
    </source>
</evidence>
<name>A0A4R3KP52_9SPHI</name>